<feature type="region of interest" description="Disordered" evidence="1">
    <location>
        <begin position="133"/>
        <end position="152"/>
    </location>
</feature>
<dbReference type="InterPro" id="IPR039090">
    <property type="entry name" value="CD7"/>
</dbReference>
<accession>A0A8C9JNQ4</accession>
<dbReference type="Ensembl" id="ENSPTIT00000011849.1">
    <property type="protein sequence ID" value="ENSPTIP00000007986.1"/>
    <property type="gene ID" value="ENSPTIG00000009467.1"/>
</dbReference>
<evidence type="ECO:0000259" key="3">
    <source>
        <dbReference type="PROSITE" id="PS50835"/>
    </source>
</evidence>
<dbReference type="CDD" id="cd00099">
    <property type="entry name" value="IgV"/>
    <property type="match status" value="1"/>
</dbReference>
<dbReference type="InterPro" id="IPR003599">
    <property type="entry name" value="Ig_sub"/>
</dbReference>
<dbReference type="Pfam" id="PF07686">
    <property type="entry name" value="V-set"/>
    <property type="match status" value="1"/>
</dbReference>
<dbReference type="SUPFAM" id="SSF48726">
    <property type="entry name" value="Immunoglobulin"/>
    <property type="match status" value="1"/>
</dbReference>
<evidence type="ECO:0000256" key="1">
    <source>
        <dbReference type="SAM" id="MobiDB-lite"/>
    </source>
</evidence>
<dbReference type="PROSITE" id="PS50835">
    <property type="entry name" value="IG_LIKE"/>
    <property type="match status" value="1"/>
</dbReference>
<dbReference type="Proteomes" id="UP000675900">
    <property type="component" value="Unassembled WGS sequence"/>
</dbReference>
<feature type="domain" description="Ig-like" evidence="3">
    <location>
        <begin position="25"/>
        <end position="114"/>
    </location>
</feature>
<dbReference type="AlphaFoldDB" id="A0A8C9JNQ4"/>
<dbReference type="InterPro" id="IPR013783">
    <property type="entry name" value="Ig-like_fold"/>
</dbReference>
<sequence>MAPELPLLFELLTLACTLLRALATQEVRQYPPYALAPEGGSVDIPCLTSGSLFGVYLKQRWPRPSSVIYYEDEKQPTVDEQFRGRVVFSGRQHNLTVTLDRLQPADTGAYACQAVMKDEVWGPGTLVVVTDKPPEAADTHRGRPRTSRTPDREEGLVFQIKKLCCLKDKNSACVVYEDMSYGNRNMVSIPNVYQ</sequence>
<proteinExistence type="predicted"/>
<dbReference type="SMART" id="SM00409">
    <property type="entry name" value="IG"/>
    <property type="match status" value="1"/>
</dbReference>
<keyword evidence="5" id="KW-1185">Reference proteome</keyword>
<dbReference type="GeneTree" id="ENSGT00390000013965"/>
<evidence type="ECO:0000313" key="4">
    <source>
        <dbReference type="Ensembl" id="ENSPTIP00000007986.1"/>
    </source>
</evidence>
<dbReference type="GO" id="GO:0038023">
    <property type="term" value="F:signaling receptor activity"/>
    <property type="evidence" value="ECO:0007669"/>
    <property type="project" value="InterPro"/>
</dbReference>
<dbReference type="InterPro" id="IPR036179">
    <property type="entry name" value="Ig-like_dom_sf"/>
</dbReference>
<reference evidence="4" key="2">
    <citation type="submission" date="2025-09" db="UniProtKB">
        <authorList>
            <consortium name="Ensembl"/>
        </authorList>
    </citation>
    <scope>IDENTIFICATION</scope>
</reference>
<organism evidence="4 5">
    <name type="scientific">Panthera tigris altaica</name>
    <name type="common">Siberian tiger</name>
    <dbReference type="NCBI Taxonomy" id="74533"/>
    <lineage>
        <taxon>Eukaryota</taxon>
        <taxon>Metazoa</taxon>
        <taxon>Chordata</taxon>
        <taxon>Craniata</taxon>
        <taxon>Vertebrata</taxon>
        <taxon>Euteleostomi</taxon>
        <taxon>Mammalia</taxon>
        <taxon>Eutheria</taxon>
        <taxon>Laurasiatheria</taxon>
        <taxon>Carnivora</taxon>
        <taxon>Feliformia</taxon>
        <taxon>Felidae</taxon>
        <taxon>Pantherinae</taxon>
        <taxon>Panthera</taxon>
    </lineage>
</organism>
<feature type="signal peptide" evidence="2">
    <location>
        <begin position="1"/>
        <end position="23"/>
    </location>
</feature>
<dbReference type="InterPro" id="IPR013106">
    <property type="entry name" value="Ig_V-set"/>
</dbReference>
<dbReference type="GO" id="GO:0016020">
    <property type="term" value="C:membrane"/>
    <property type="evidence" value="ECO:0007669"/>
    <property type="project" value="InterPro"/>
</dbReference>
<keyword evidence="2" id="KW-0732">Signal</keyword>
<dbReference type="GO" id="GO:0002250">
    <property type="term" value="P:adaptive immune response"/>
    <property type="evidence" value="ECO:0007669"/>
    <property type="project" value="InterPro"/>
</dbReference>
<dbReference type="Gene3D" id="2.60.40.10">
    <property type="entry name" value="Immunoglobulins"/>
    <property type="match status" value="1"/>
</dbReference>
<dbReference type="InterPro" id="IPR007110">
    <property type="entry name" value="Ig-like_dom"/>
</dbReference>
<evidence type="ECO:0000313" key="5">
    <source>
        <dbReference type="Proteomes" id="UP000675900"/>
    </source>
</evidence>
<evidence type="ECO:0000256" key="2">
    <source>
        <dbReference type="SAM" id="SignalP"/>
    </source>
</evidence>
<protein>
    <recommendedName>
        <fullName evidence="3">Ig-like domain-containing protein</fullName>
    </recommendedName>
</protein>
<dbReference type="PANTHER" id="PTHR15343:SF0">
    <property type="entry name" value="T-CELL ANTIGEN CD7"/>
    <property type="match status" value="1"/>
</dbReference>
<dbReference type="PANTHER" id="PTHR15343">
    <property type="entry name" value="CD7"/>
    <property type="match status" value="1"/>
</dbReference>
<reference evidence="4" key="1">
    <citation type="submission" date="2025-08" db="UniProtKB">
        <authorList>
            <consortium name="Ensembl"/>
        </authorList>
    </citation>
    <scope>IDENTIFICATION</scope>
</reference>
<feature type="chain" id="PRO_5034299718" description="Ig-like domain-containing protein" evidence="2">
    <location>
        <begin position="24"/>
        <end position="194"/>
    </location>
</feature>
<name>A0A8C9JNQ4_PANTA</name>